<keyword evidence="1" id="KW-1188">Viral release from host cell</keyword>
<dbReference type="NCBIfam" id="TIGR01543">
    <property type="entry name" value="proheadase_HK97"/>
    <property type="match status" value="1"/>
</dbReference>
<keyword evidence="6" id="KW-1185">Reference proteome</keyword>
<gene>
    <name evidence="5" type="ORF">EDE15_1058</name>
</gene>
<reference evidence="5 6" key="1">
    <citation type="submission" date="2018-12" db="EMBL/GenBank/DDBJ databases">
        <title>Sequencing of bacterial isolates from soil warming experiment in Harvard Forest, Massachusetts, USA.</title>
        <authorList>
            <person name="Deangelis K."/>
        </authorList>
    </citation>
    <scope>NUCLEOTIDE SEQUENCE [LARGE SCALE GENOMIC DNA]</scope>
    <source>
        <strain evidence="5 6">EB153</strain>
    </source>
</reference>
<evidence type="ECO:0000256" key="1">
    <source>
        <dbReference type="ARBA" id="ARBA00022612"/>
    </source>
</evidence>
<dbReference type="EMBL" id="RSDW01000001">
    <property type="protein sequence ID" value="RSL15567.1"/>
    <property type="molecule type" value="Genomic_DNA"/>
</dbReference>
<dbReference type="OrthoDB" id="64791at2"/>
<name>A0A428MFA6_9BACT</name>
<evidence type="ECO:0000313" key="5">
    <source>
        <dbReference type="EMBL" id="RSL15567.1"/>
    </source>
</evidence>
<dbReference type="RefSeq" id="WP_125484296.1">
    <property type="nucleotide sequence ID" value="NZ_RSDW01000001.1"/>
</dbReference>
<organism evidence="5 6">
    <name type="scientific">Edaphobacter aggregans</name>
    <dbReference type="NCBI Taxonomy" id="570835"/>
    <lineage>
        <taxon>Bacteria</taxon>
        <taxon>Pseudomonadati</taxon>
        <taxon>Acidobacteriota</taxon>
        <taxon>Terriglobia</taxon>
        <taxon>Terriglobales</taxon>
        <taxon>Acidobacteriaceae</taxon>
        <taxon>Edaphobacter</taxon>
    </lineage>
</organism>
<sequence length="245" mass="27046">MNNKELRHLPVEELRISKPAADGKRTLSGRAIVFNQRSQDLGNFREVISPDAVTDTLNSGKNVLLLHNHDSGQILGSTRAGNLRLTTDSKGVSFTCPIDTRQSYANDLAISIERGDTAGCSFGFYCTRDSWKDDKGTAIRTVEALELTELTVTANPAYLQTQVDVRSCPKELRSLLAKRSNEDGCDCDCLMCVAGDCSQCLDSDCEDPACRVNGCPAQNEDRSILNKADEELWKLRMQVQILKLK</sequence>
<evidence type="ECO:0000256" key="2">
    <source>
        <dbReference type="ARBA" id="ARBA00022670"/>
    </source>
</evidence>
<dbReference type="GO" id="GO:0008233">
    <property type="term" value="F:peptidase activity"/>
    <property type="evidence" value="ECO:0007669"/>
    <property type="project" value="UniProtKB-KW"/>
</dbReference>
<keyword evidence="3" id="KW-0378">Hydrolase</keyword>
<dbReference type="InterPro" id="IPR006433">
    <property type="entry name" value="Prohead_protease"/>
</dbReference>
<protein>
    <submittedName>
        <fullName evidence="5">HK97 family phage prohead protease</fullName>
    </submittedName>
</protein>
<evidence type="ECO:0000313" key="6">
    <source>
        <dbReference type="Proteomes" id="UP000269669"/>
    </source>
</evidence>
<dbReference type="Pfam" id="PF04586">
    <property type="entry name" value="Peptidase_S78"/>
    <property type="match status" value="1"/>
</dbReference>
<keyword evidence="2 5" id="KW-0645">Protease</keyword>
<accession>A0A428MFA6</accession>
<comment type="caution">
    <text evidence="5">The sequence shown here is derived from an EMBL/GenBank/DDBJ whole genome shotgun (WGS) entry which is preliminary data.</text>
</comment>
<proteinExistence type="predicted"/>
<dbReference type="Proteomes" id="UP000269669">
    <property type="component" value="Unassembled WGS sequence"/>
</dbReference>
<dbReference type="GO" id="GO:0006508">
    <property type="term" value="P:proteolysis"/>
    <property type="evidence" value="ECO:0007669"/>
    <property type="project" value="UniProtKB-KW"/>
</dbReference>
<evidence type="ECO:0000259" key="4">
    <source>
        <dbReference type="Pfam" id="PF04586"/>
    </source>
</evidence>
<dbReference type="InterPro" id="IPR054613">
    <property type="entry name" value="Peptidase_S78_dom"/>
</dbReference>
<evidence type="ECO:0000256" key="3">
    <source>
        <dbReference type="ARBA" id="ARBA00022801"/>
    </source>
</evidence>
<dbReference type="AlphaFoldDB" id="A0A428MFA6"/>
<feature type="domain" description="Prohead serine protease" evidence="4">
    <location>
        <begin position="15"/>
        <end position="166"/>
    </location>
</feature>